<sequence>MNDVKIGGIVYQIEVKNDLAGEAGNWGETNLKKTTIALDSNMSKQRTDQTLVHEIVHGIFEEAGFEQDEDKVNRLGIVLYQVLKDNDFSFLRDDEIDSGLLKELSNQRMVIINEQEIADQTGKKLVADEEVRELVSKRLKGDI</sequence>
<name>A0A4U9XN35_9STRE</name>
<dbReference type="EMBL" id="LR594035">
    <property type="protein sequence ID" value="VTS14108.1"/>
    <property type="molecule type" value="Genomic_DNA"/>
</dbReference>
<gene>
    <name evidence="1" type="ORF">NCTC5385_00312</name>
</gene>
<evidence type="ECO:0000313" key="2">
    <source>
        <dbReference type="Proteomes" id="UP000304914"/>
    </source>
</evidence>
<dbReference type="RefSeq" id="WP_181950245.1">
    <property type="nucleotide sequence ID" value="NZ_LR594035.1"/>
</dbReference>
<accession>A0A4U9XN35</accession>
<protein>
    <submittedName>
        <fullName evidence="1">Phage protein</fullName>
    </submittedName>
</protein>
<evidence type="ECO:0000313" key="1">
    <source>
        <dbReference type="EMBL" id="VTS14108.1"/>
    </source>
</evidence>
<dbReference type="AlphaFoldDB" id="A0A4U9XN35"/>
<dbReference type="Proteomes" id="UP000304914">
    <property type="component" value="Chromosome"/>
</dbReference>
<organism evidence="1 2">
    <name type="scientific">Streptococcus pseudoporcinus</name>
    <dbReference type="NCBI Taxonomy" id="361101"/>
    <lineage>
        <taxon>Bacteria</taxon>
        <taxon>Bacillati</taxon>
        <taxon>Bacillota</taxon>
        <taxon>Bacilli</taxon>
        <taxon>Lactobacillales</taxon>
        <taxon>Streptococcaceae</taxon>
        <taxon>Streptococcus</taxon>
    </lineage>
</organism>
<proteinExistence type="predicted"/>
<reference evidence="1 2" key="1">
    <citation type="submission" date="2019-05" db="EMBL/GenBank/DDBJ databases">
        <authorList>
            <consortium name="Pathogen Informatics"/>
        </authorList>
    </citation>
    <scope>NUCLEOTIDE SEQUENCE [LARGE SCALE GENOMIC DNA]</scope>
    <source>
        <strain evidence="1 2">NCTC5385</strain>
    </source>
</reference>